<feature type="transmembrane region" description="Helical" evidence="1">
    <location>
        <begin position="108"/>
        <end position="126"/>
    </location>
</feature>
<feature type="transmembrane region" description="Helical" evidence="1">
    <location>
        <begin position="304"/>
        <end position="321"/>
    </location>
</feature>
<dbReference type="InterPro" id="IPR018677">
    <property type="entry name" value="DUF2157"/>
</dbReference>
<dbReference type="AlphaFoldDB" id="A0A1M6L869"/>
<feature type="transmembrane region" description="Helical" evidence="1">
    <location>
        <begin position="327"/>
        <end position="344"/>
    </location>
</feature>
<dbReference type="Proteomes" id="UP000184052">
    <property type="component" value="Unassembled WGS sequence"/>
</dbReference>
<reference evidence="3 4" key="1">
    <citation type="submission" date="2016-11" db="EMBL/GenBank/DDBJ databases">
        <authorList>
            <person name="Jaros S."/>
            <person name="Januszkiewicz K."/>
            <person name="Wedrychowicz H."/>
        </authorList>
    </citation>
    <scope>NUCLEOTIDE SEQUENCE [LARGE SCALE GENOMIC DNA]</scope>
    <source>
        <strain evidence="3 4">DSM 17477</strain>
    </source>
</reference>
<evidence type="ECO:0000256" key="1">
    <source>
        <dbReference type="SAM" id="Phobius"/>
    </source>
</evidence>
<organism evidence="3 4">
    <name type="scientific">Dethiosulfatibacter aminovorans DSM 17477</name>
    <dbReference type="NCBI Taxonomy" id="1121476"/>
    <lineage>
        <taxon>Bacteria</taxon>
        <taxon>Bacillati</taxon>
        <taxon>Bacillota</taxon>
        <taxon>Tissierellia</taxon>
        <taxon>Dethiosulfatibacter</taxon>
    </lineage>
</organism>
<feature type="transmembrane region" description="Helical" evidence="1">
    <location>
        <begin position="156"/>
        <end position="188"/>
    </location>
</feature>
<dbReference type="EMBL" id="FQZL01000030">
    <property type="protein sequence ID" value="SHJ67392.1"/>
    <property type="molecule type" value="Genomic_DNA"/>
</dbReference>
<feature type="transmembrane region" description="Helical" evidence="1">
    <location>
        <begin position="250"/>
        <end position="269"/>
    </location>
</feature>
<feature type="transmembrane region" description="Helical" evidence="1">
    <location>
        <begin position="133"/>
        <end position="150"/>
    </location>
</feature>
<feature type="transmembrane region" description="Helical" evidence="1">
    <location>
        <begin position="46"/>
        <end position="67"/>
    </location>
</feature>
<feature type="transmembrane region" description="Helical" evidence="1">
    <location>
        <begin position="195"/>
        <end position="216"/>
    </location>
</feature>
<protein>
    <submittedName>
        <fullName evidence="3">Uncharacterized membrane protein</fullName>
    </submittedName>
</protein>
<keyword evidence="4" id="KW-1185">Reference proteome</keyword>
<keyword evidence="1" id="KW-0472">Membrane</keyword>
<dbReference type="OrthoDB" id="5351773at2"/>
<evidence type="ECO:0000313" key="3">
    <source>
        <dbReference type="EMBL" id="SHJ67392.1"/>
    </source>
</evidence>
<dbReference type="Pfam" id="PF09925">
    <property type="entry name" value="DUF2157"/>
    <property type="match status" value="1"/>
</dbReference>
<feature type="domain" description="DUF2157" evidence="2">
    <location>
        <begin position="22"/>
        <end position="155"/>
    </location>
</feature>
<keyword evidence="1" id="KW-1133">Transmembrane helix</keyword>
<keyword evidence="1" id="KW-0812">Transmembrane</keyword>
<accession>A0A1M6L869</accession>
<evidence type="ECO:0000313" key="4">
    <source>
        <dbReference type="Proteomes" id="UP000184052"/>
    </source>
</evidence>
<name>A0A1M6L869_9FIRM</name>
<gene>
    <name evidence="3" type="ORF">SAMN02745751_03112</name>
</gene>
<feature type="transmembrane region" description="Helical" evidence="1">
    <location>
        <begin position="281"/>
        <end position="297"/>
    </location>
</feature>
<evidence type="ECO:0000259" key="2">
    <source>
        <dbReference type="Pfam" id="PF09925"/>
    </source>
</evidence>
<sequence length="352" mass="41010">MKKKISTFKLDFLEKELEYQKEMHVINEETKNQILNQYEQPDEINFIKVVITVGATLVGLSALSFVTAQWEFMTNPIKLSILFVLFLASLVLYLYLKKHNPKTSYSFLYINGFLIGGILSLAYNIVDLPYHQSVGLFAWSLILILLSILFKDKLMFIFAQVVAIFFAVSGLDQVYLILPTILIPIFYLTNIYHKYPLTSSIINVGVICALVLQYFVYLETNSALIIISYMLIGFYLFYRRFKYHNLWSEYIGFILASTMAVLMTSREAWENLLGIEDGNTYAIVWGTVLAIYFLVMIKHKSMTSLFFLCVLIFRFYFDMFYGLMPRSIFFFVGGVVILMMGLYFERKRRLET</sequence>
<dbReference type="RefSeq" id="WP_073050488.1">
    <property type="nucleotide sequence ID" value="NZ_FQZL01000030.1"/>
</dbReference>
<feature type="transmembrane region" description="Helical" evidence="1">
    <location>
        <begin position="222"/>
        <end position="238"/>
    </location>
</feature>
<feature type="transmembrane region" description="Helical" evidence="1">
    <location>
        <begin position="79"/>
        <end position="96"/>
    </location>
</feature>
<dbReference type="STRING" id="1121476.SAMN02745751_03112"/>
<proteinExistence type="predicted"/>